<keyword evidence="3" id="KW-1185">Reference proteome</keyword>
<evidence type="ECO:0000313" key="2">
    <source>
        <dbReference type="EMBL" id="KAK3783152.1"/>
    </source>
</evidence>
<feature type="region of interest" description="Disordered" evidence="1">
    <location>
        <begin position="178"/>
        <end position="212"/>
    </location>
</feature>
<sequence>MVKGQLSRNTATQIAIQWVGQTETRRDGRLDTRAFGREKKSQFSLCNETKLPEVQRVVSDMVGASDDGKFTKPCRPPSATDRSPVASPHTAQYAATFDNCGALRHRPGTATSTLTDARSKSRAEARPSVNKGKKGSGEETSDFLANIFEDSDKAALTFSSFSSSIKNVTLIRREKLNVTSSSTQERPGLSTLIRHKTSQSEPRSHNRTVLCG</sequence>
<dbReference type="EMBL" id="JAWDGP010002436">
    <property type="protein sequence ID" value="KAK3783152.1"/>
    <property type="molecule type" value="Genomic_DNA"/>
</dbReference>
<feature type="region of interest" description="Disordered" evidence="1">
    <location>
        <begin position="68"/>
        <end position="88"/>
    </location>
</feature>
<feature type="region of interest" description="Disordered" evidence="1">
    <location>
        <begin position="102"/>
        <end position="139"/>
    </location>
</feature>
<evidence type="ECO:0000256" key="1">
    <source>
        <dbReference type="SAM" id="MobiDB-lite"/>
    </source>
</evidence>
<name>A0AAE1DUF8_9GAST</name>
<comment type="caution">
    <text evidence="2">The sequence shown here is derived from an EMBL/GenBank/DDBJ whole genome shotgun (WGS) entry which is preliminary data.</text>
</comment>
<gene>
    <name evidence="2" type="ORF">RRG08_046946</name>
</gene>
<evidence type="ECO:0000313" key="3">
    <source>
        <dbReference type="Proteomes" id="UP001283361"/>
    </source>
</evidence>
<accession>A0AAE1DUF8</accession>
<proteinExistence type="predicted"/>
<organism evidence="2 3">
    <name type="scientific">Elysia crispata</name>
    <name type="common">lettuce slug</name>
    <dbReference type="NCBI Taxonomy" id="231223"/>
    <lineage>
        <taxon>Eukaryota</taxon>
        <taxon>Metazoa</taxon>
        <taxon>Spiralia</taxon>
        <taxon>Lophotrochozoa</taxon>
        <taxon>Mollusca</taxon>
        <taxon>Gastropoda</taxon>
        <taxon>Heterobranchia</taxon>
        <taxon>Euthyneura</taxon>
        <taxon>Panpulmonata</taxon>
        <taxon>Sacoglossa</taxon>
        <taxon>Placobranchoidea</taxon>
        <taxon>Plakobranchidae</taxon>
        <taxon>Elysia</taxon>
    </lineage>
</organism>
<reference evidence="2" key="1">
    <citation type="journal article" date="2023" name="G3 (Bethesda)">
        <title>A reference genome for the long-term kleptoplast-retaining sea slug Elysia crispata morphotype clarki.</title>
        <authorList>
            <person name="Eastman K.E."/>
            <person name="Pendleton A.L."/>
            <person name="Shaikh M.A."/>
            <person name="Suttiyut T."/>
            <person name="Ogas R."/>
            <person name="Tomko P."/>
            <person name="Gavelis G."/>
            <person name="Widhalm J.R."/>
            <person name="Wisecaver J.H."/>
        </authorList>
    </citation>
    <scope>NUCLEOTIDE SEQUENCE</scope>
    <source>
        <strain evidence="2">ECLA1</strain>
    </source>
</reference>
<dbReference type="AlphaFoldDB" id="A0AAE1DUF8"/>
<protein>
    <submittedName>
        <fullName evidence="2">Uncharacterized protein</fullName>
    </submittedName>
</protein>
<dbReference type="Proteomes" id="UP001283361">
    <property type="component" value="Unassembled WGS sequence"/>
</dbReference>